<evidence type="ECO:0000256" key="3">
    <source>
        <dbReference type="ARBA" id="ARBA00022692"/>
    </source>
</evidence>
<dbReference type="PROSITE" id="PS50920">
    <property type="entry name" value="SOLCAR"/>
    <property type="match status" value="2"/>
</dbReference>
<reference evidence="9 10" key="1">
    <citation type="journal article" date="2024" name="Nat. Commun.">
        <title>Phylogenomics reveals the evolutionary origins of lichenization in chlorophyte algae.</title>
        <authorList>
            <person name="Puginier C."/>
            <person name="Libourel C."/>
            <person name="Otte J."/>
            <person name="Skaloud P."/>
            <person name="Haon M."/>
            <person name="Grisel S."/>
            <person name="Petersen M."/>
            <person name="Berrin J.G."/>
            <person name="Delaux P.M."/>
            <person name="Dal Grande F."/>
            <person name="Keller J."/>
        </authorList>
    </citation>
    <scope>NUCLEOTIDE SEQUENCE [LARGE SCALE GENOMIC DNA]</scope>
    <source>
        <strain evidence="9 10">SAG 2036</strain>
    </source>
</reference>
<dbReference type="GO" id="GO:0016020">
    <property type="term" value="C:membrane"/>
    <property type="evidence" value="ECO:0007669"/>
    <property type="project" value="UniProtKB-SubCell"/>
</dbReference>
<dbReference type="PRINTS" id="PR00926">
    <property type="entry name" value="MITOCARRIER"/>
</dbReference>
<dbReference type="Pfam" id="PF00153">
    <property type="entry name" value="Mito_carr"/>
    <property type="match status" value="3"/>
</dbReference>
<dbReference type="Gene3D" id="1.50.40.10">
    <property type="entry name" value="Mitochondrial carrier domain"/>
    <property type="match status" value="2"/>
</dbReference>
<dbReference type="GO" id="GO:0055085">
    <property type="term" value="P:transmembrane transport"/>
    <property type="evidence" value="ECO:0007669"/>
    <property type="project" value="InterPro"/>
</dbReference>
<proteinExistence type="inferred from homology"/>
<dbReference type="EMBL" id="JALJOQ010000077">
    <property type="protein sequence ID" value="KAK9801355.1"/>
    <property type="molecule type" value="Genomic_DNA"/>
</dbReference>
<gene>
    <name evidence="9" type="ORF">WJX73_009646</name>
</gene>
<keyword evidence="2 7" id="KW-0813">Transport</keyword>
<protein>
    <recommendedName>
        <fullName evidence="11">Mitochondrial carrier protein</fullName>
    </recommendedName>
</protein>
<keyword evidence="8" id="KW-1133">Transmembrane helix</keyword>
<comment type="subcellular location">
    <subcellularLocation>
        <location evidence="1">Membrane</location>
        <topology evidence="1">Multi-pass membrane protein</topology>
    </subcellularLocation>
</comment>
<feature type="repeat" description="Solcar" evidence="6">
    <location>
        <begin position="136"/>
        <end position="219"/>
    </location>
</feature>
<evidence type="ECO:0000313" key="9">
    <source>
        <dbReference type="EMBL" id="KAK9801355.1"/>
    </source>
</evidence>
<evidence type="ECO:0008006" key="11">
    <source>
        <dbReference type="Google" id="ProtNLM"/>
    </source>
</evidence>
<evidence type="ECO:0000256" key="8">
    <source>
        <dbReference type="SAM" id="Phobius"/>
    </source>
</evidence>
<keyword evidence="5 6" id="KW-0472">Membrane</keyword>
<accession>A0AAW1NXI1</accession>
<name>A0AAW1NXI1_9CHLO</name>
<evidence type="ECO:0000256" key="6">
    <source>
        <dbReference type="PROSITE-ProRule" id="PRU00282"/>
    </source>
</evidence>
<dbReference type="InterPro" id="IPR002067">
    <property type="entry name" value="MCP"/>
</dbReference>
<organism evidence="9 10">
    <name type="scientific">Symbiochloris irregularis</name>
    <dbReference type="NCBI Taxonomy" id="706552"/>
    <lineage>
        <taxon>Eukaryota</taxon>
        <taxon>Viridiplantae</taxon>
        <taxon>Chlorophyta</taxon>
        <taxon>core chlorophytes</taxon>
        <taxon>Trebouxiophyceae</taxon>
        <taxon>Trebouxiales</taxon>
        <taxon>Trebouxiaceae</taxon>
        <taxon>Symbiochloris</taxon>
    </lineage>
</organism>
<dbReference type="AlphaFoldDB" id="A0AAW1NXI1"/>
<dbReference type="InterPro" id="IPR018108">
    <property type="entry name" value="MCP_transmembrane"/>
</dbReference>
<evidence type="ECO:0000256" key="2">
    <source>
        <dbReference type="ARBA" id="ARBA00022448"/>
    </source>
</evidence>
<sequence length="302" mass="33038">MRETVLLQEQILQEAGEKAIRSSVTRLRHVQLHWSKEASVALNSAKHLFSGFVSALVSKTMVAPLERVKMDMVLRHRKGLVRTARTIVTEEGYTGLWRGNAANLLRIAPFKAVNFFCYDLYRKALIRSAPGQQETPHAKERLLSGALAGMTACITCFPLDLVRTRVLSSKEYSSALSALVTIASREGIGALYVGCLPAVLSMAPAGAVFYGSYDLLKHHHLSQVYKKMQSIPASSGAKSAASGLMQGRGIWRLRAAVNSIAREQGPLGFYAGLAPCLVQVLPSAALSYYFFEACKRALHVQE</sequence>
<evidence type="ECO:0000256" key="5">
    <source>
        <dbReference type="ARBA" id="ARBA00023136"/>
    </source>
</evidence>
<evidence type="ECO:0000256" key="4">
    <source>
        <dbReference type="ARBA" id="ARBA00022737"/>
    </source>
</evidence>
<keyword evidence="10" id="KW-1185">Reference proteome</keyword>
<comment type="similarity">
    <text evidence="7">Belongs to the mitochondrial carrier (TC 2.A.29) family.</text>
</comment>
<keyword evidence="3 6" id="KW-0812">Transmembrane</keyword>
<dbReference type="SUPFAM" id="SSF103506">
    <property type="entry name" value="Mitochondrial carrier"/>
    <property type="match status" value="1"/>
</dbReference>
<feature type="repeat" description="Solcar" evidence="6">
    <location>
        <begin position="42"/>
        <end position="124"/>
    </location>
</feature>
<feature type="transmembrane region" description="Helical" evidence="8">
    <location>
        <begin position="267"/>
        <end position="291"/>
    </location>
</feature>
<evidence type="ECO:0000313" key="10">
    <source>
        <dbReference type="Proteomes" id="UP001465755"/>
    </source>
</evidence>
<comment type="caution">
    <text evidence="9">The sequence shown here is derived from an EMBL/GenBank/DDBJ whole genome shotgun (WGS) entry which is preliminary data.</text>
</comment>
<keyword evidence="4" id="KW-0677">Repeat</keyword>
<evidence type="ECO:0000256" key="1">
    <source>
        <dbReference type="ARBA" id="ARBA00004141"/>
    </source>
</evidence>
<dbReference type="PANTHER" id="PTHR24089">
    <property type="entry name" value="SOLUTE CARRIER FAMILY 25"/>
    <property type="match status" value="1"/>
</dbReference>
<evidence type="ECO:0000256" key="7">
    <source>
        <dbReference type="RuleBase" id="RU000488"/>
    </source>
</evidence>
<dbReference type="Proteomes" id="UP001465755">
    <property type="component" value="Unassembled WGS sequence"/>
</dbReference>
<dbReference type="InterPro" id="IPR023395">
    <property type="entry name" value="MCP_dom_sf"/>
</dbReference>